<evidence type="ECO:0000313" key="2">
    <source>
        <dbReference type="Proteomes" id="UP000712600"/>
    </source>
</evidence>
<dbReference type="Proteomes" id="UP000712600">
    <property type="component" value="Unassembled WGS sequence"/>
</dbReference>
<sequence length="118" mass="12969">MIRPACSWVGRYVATLFASFSVAVYRGLHQAASDVRGLWLQNTVSRIKICGLARPALCGRVSRLSTWCLGLFSAAWLDLRLSSAVHGFRTWCLGLQSAAHLCPQFTPAVYQLHSISST</sequence>
<proteinExistence type="predicted"/>
<evidence type="ECO:0000313" key="1">
    <source>
        <dbReference type="EMBL" id="KAF3512778.1"/>
    </source>
</evidence>
<protein>
    <submittedName>
        <fullName evidence="1">Uncharacterized protein</fullName>
    </submittedName>
</protein>
<name>A0A8S9P6Q2_BRACR</name>
<gene>
    <name evidence="1" type="ORF">F2Q69_00005341</name>
</gene>
<organism evidence="1 2">
    <name type="scientific">Brassica cretica</name>
    <name type="common">Mustard</name>
    <dbReference type="NCBI Taxonomy" id="69181"/>
    <lineage>
        <taxon>Eukaryota</taxon>
        <taxon>Viridiplantae</taxon>
        <taxon>Streptophyta</taxon>
        <taxon>Embryophyta</taxon>
        <taxon>Tracheophyta</taxon>
        <taxon>Spermatophyta</taxon>
        <taxon>Magnoliopsida</taxon>
        <taxon>eudicotyledons</taxon>
        <taxon>Gunneridae</taxon>
        <taxon>Pentapetalae</taxon>
        <taxon>rosids</taxon>
        <taxon>malvids</taxon>
        <taxon>Brassicales</taxon>
        <taxon>Brassicaceae</taxon>
        <taxon>Brassiceae</taxon>
        <taxon>Brassica</taxon>
    </lineage>
</organism>
<comment type="caution">
    <text evidence="1">The sequence shown here is derived from an EMBL/GenBank/DDBJ whole genome shotgun (WGS) entry which is preliminary data.</text>
</comment>
<dbReference type="EMBL" id="QGKX02001521">
    <property type="protein sequence ID" value="KAF3512778.1"/>
    <property type="molecule type" value="Genomic_DNA"/>
</dbReference>
<accession>A0A8S9P6Q2</accession>
<reference evidence="1" key="1">
    <citation type="submission" date="2019-12" db="EMBL/GenBank/DDBJ databases">
        <title>Genome sequencing and annotation of Brassica cretica.</title>
        <authorList>
            <person name="Studholme D.J."/>
            <person name="Sarris P."/>
        </authorList>
    </citation>
    <scope>NUCLEOTIDE SEQUENCE</scope>
    <source>
        <strain evidence="1">PFS-109/04</strain>
        <tissue evidence="1">Leaf</tissue>
    </source>
</reference>
<dbReference type="AlphaFoldDB" id="A0A8S9P6Q2"/>